<keyword evidence="11" id="KW-1015">Disulfide bond</keyword>
<comment type="subunit">
    <text evidence="3">Monomer.</text>
</comment>
<dbReference type="InterPro" id="IPR036397">
    <property type="entry name" value="RNaseH_sf"/>
</dbReference>
<dbReference type="InterPro" id="IPR001584">
    <property type="entry name" value="Integrase_cat-core"/>
</dbReference>
<proteinExistence type="inferred from homology"/>
<dbReference type="GO" id="GO:0004190">
    <property type="term" value="F:aspartic-type endopeptidase activity"/>
    <property type="evidence" value="ECO:0007669"/>
    <property type="project" value="UniProtKB-KW"/>
</dbReference>
<feature type="compositionally biased region" description="Low complexity" evidence="13">
    <location>
        <begin position="1397"/>
        <end position="1410"/>
    </location>
</feature>
<dbReference type="InterPro" id="IPR003154">
    <property type="entry name" value="S1/P1nuclease"/>
</dbReference>
<dbReference type="PROSITE" id="PS50994">
    <property type="entry name" value="INTEGRASE"/>
    <property type="match status" value="1"/>
</dbReference>
<comment type="similarity">
    <text evidence="2">Belongs to the nuclease type I family.</text>
</comment>
<organism evidence="16">
    <name type="scientific">Fagus sylvatica</name>
    <name type="common">Beechnut</name>
    <dbReference type="NCBI Taxonomy" id="28930"/>
    <lineage>
        <taxon>Eukaryota</taxon>
        <taxon>Viridiplantae</taxon>
        <taxon>Streptophyta</taxon>
        <taxon>Embryophyta</taxon>
        <taxon>Tracheophyta</taxon>
        <taxon>Spermatophyta</taxon>
        <taxon>Magnoliopsida</taxon>
        <taxon>eudicotyledons</taxon>
        <taxon>Gunneridae</taxon>
        <taxon>Pentapetalae</taxon>
        <taxon>rosids</taxon>
        <taxon>fabids</taxon>
        <taxon>Fagales</taxon>
        <taxon>Fagaceae</taxon>
        <taxon>Fagus</taxon>
    </lineage>
</organism>
<dbReference type="Gene3D" id="1.10.575.10">
    <property type="entry name" value="P1 Nuclease"/>
    <property type="match status" value="2"/>
</dbReference>
<dbReference type="GO" id="GO:0006308">
    <property type="term" value="P:DNA catabolic process"/>
    <property type="evidence" value="ECO:0007669"/>
    <property type="project" value="InterPro"/>
</dbReference>
<dbReference type="SUPFAM" id="SSF56672">
    <property type="entry name" value="DNA/RNA polymerases"/>
    <property type="match status" value="1"/>
</dbReference>
<feature type="domain" description="Integrase catalytic" evidence="15">
    <location>
        <begin position="1079"/>
        <end position="1256"/>
    </location>
</feature>
<evidence type="ECO:0000256" key="8">
    <source>
        <dbReference type="ARBA" id="ARBA00022750"/>
    </source>
</evidence>
<dbReference type="GO" id="GO:0015074">
    <property type="term" value="P:DNA integration"/>
    <property type="evidence" value="ECO:0007669"/>
    <property type="project" value="InterPro"/>
</dbReference>
<dbReference type="EC" id="3.1.30.1" evidence="4"/>
<evidence type="ECO:0000256" key="1">
    <source>
        <dbReference type="ARBA" id="ARBA00000245"/>
    </source>
</evidence>
<dbReference type="InterPro" id="IPR025724">
    <property type="entry name" value="GAG-pre-integrase_dom"/>
</dbReference>
<dbReference type="PANTHER" id="PTHR33146:SF26">
    <property type="entry name" value="ENDONUCLEASE 4"/>
    <property type="match status" value="1"/>
</dbReference>
<reference evidence="16" key="1">
    <citation type="submission" date="2018-02" db="EMBL/GenBank/DDBJ databases">
        <authorList>
            <person name="Cohen D.B."/>
            <person name="Kent A.D."/>
        </authorList>
    </citation>
    <scope>NUCLEOTIDE SEQUENCE</scope>
</reference>
<dbReference type="SUPFAM" id="SSF48537">
    <property type="entry name" value="Phospholipase C/P1 nuclease"/>
    <property type="match status" value="2"/>
</dbReference>
<evidence type="ECO:0000256" key="14">
    <source>
        <dbReference type="SAM" id="SignalP"/>
    </source>
</evidence>
<dbReference type="InterPro" id="IPR043502">
    <property type="entry name" value="DNA/RNA_pol_sf"/>
</dbReference>
<dbReference type="InterPro" id="IPR057670">
    <property type="entry name" value="SH3_retrovirus"/>
</dbReference>
<evidence type="ECO:0000256" key="5">
    <source>
        <dbReference type="ARBA" id="ARBA00022722"/>
    </source>
</evidence>
<dbReference type="Pfam" id="PF22936">
    <property type="entry name" value="Pol_BBD"/>
    <property type="match status" value="1"/>
</dbReference>
<keyword evidence="12" id="KW-0325">Glycoprotein</keyword>
<evidence type="ECO:0000256" key="3">
    <source>
        <dbReference type="ARBA" id="ARBA00011245"/>
    </source>
</evidence>
<dbReference type="Pfam" id="PF00665">
    <property type="entry name" value="rve"/>
    <property type="match status" value="1"/>
</dbReference>
<keyword evidence="8" id="KW-0645">Protease</keyword>
<keyword evidence="9" id="KW-0255">Endonuclease</keyword>
<dbReference type="Pfam" id="PF07727">
    <property type="entry name" value="RVT_2"/>
    <property type="match status" value="1"/>
</dbReference>
<dbReference type="GO" id="GO:0000014">
    <property type="term" value="F:single-stranded DNA endodeoxyribonuclease activity"/>
    <property type="evidence" value="ECO:0007669"/>
    <property type="project" value="UniProtKB-ARBA"/>
</dbReference>
<dbReference type="InterPro" id="IPR054722">
    <property type="entry name" value="PolX-like_BBD"/>
</dbReference>
<sequence length="1897" mass="212862">MGGSELVWLGRALGFLLLIPGILGWGKEGHYAVCKIAEGYLTEEALAAVKELLPESAGGDLAAVCSWPDEIRFRMRWSSALHYIDTPDFKCNYEYCRDCHDSAGHKDRCVTGAIYNYTTQLASAYQNTNLKLQYNLTEALMFLSHFVGDVHQPLHVGFTEDEGGNTIIVRWYRRKTNLHHVWDDMIIDSALKTFYGSDLEIMIKAIQTNITNGWSDDISSWENCAQNDIACPNPYASESISLACKFAYKNATPGSTLGGPGAQGWSKEGHIMTCQIAQSLLGSEASEAIRNLLPVNVDGDLSALCTWPDQIRHWHKYQWTSPLHFIDTPDEKCTFNYQRDCHDPHGQEDMCVAGAITNFTSQLMHYREGSGDRRYNMTEALLFLSHFMGDIHQPMHIGFTSDKGGNTINLRWYRHKSNLHHVWDREIVLTALKDYYEKDVDFLLKDIEGNFTDKVECISLHNRRPSLHVDLLRLQLSQPFLSVPSTDRAIALSVSCSLRLFWHSSAASTISGIAPPPPSEFRCARCRQRLNNRQRLTAFVGTSSPGFQSKHLHHHWKDLSKTISAAQKSPPSDAGRAATRRSKFLPAVTPRHAPHAPGSFLFIKGRKLWFYVTGEMKKPVKGSSEDENAFRIRLIEWDSNNHQILTWLRNTSIPSISNLLGNFDDARTAWDMLAKRYSSSHGTREYQLSIEQYQIRQDPGQSINDFFARFQFIWDQLDLSDPPWDTPNDAMKYATRRDQMRLYQFLMALHDDYEPVRGQLLHQLPTPSLDAALNDLVREETRLQTLQAQNKLNVLATTSPLAPLPQSDSDQFSPNTRRSDRKSNKFCRYCKKHGHTIETCFRRNRSTAAVTHGDTDQTPPAAVAPAHSGSAITLTTDQLEDIIAQALVRAGNASSSSALSVLPGKFSSWLLDSACCNHMTPYPSFFSHTSSARHAPTIHTANGSTMLVRSIGTVSTSQLSISDVFHVPKLSYNLLSVGQLAELGYRIILDYFGCIVQDPRTGQELGTGRRIGRLFEISSLRLPATGVSAATSSSPSLSLWHSRLGHASSSRVQQLVSRGLLGPVSKDNFDCVSCQLGKQPALPFQNSESMSTGIFDLIHSDVWGPSPITSLGGSRYFVVFVDDYSRYSWVFLMRSRDELLNIYRNFANMVKTQFSKTIKVFRSDNARELTQHAFAHILYSHGTVHQFSCPGTSQQNGRAERKLRHILDTVRALLLSSKVPVPFWGEAVLTAAHAINRIPSPTISNQTPYERLFGSPPHYQHLRSFGSACFVLLQPHEHNKLEPRSRLCCFLGYGETQKGYRCYDPIAHRLRISRHVVFWEHRLFTEVSQFRPSFSLSSLSDLFPEVSPPSLESFPLSPAVSTSIPQTESSDHSSGSSSQETPHSSPESPAPAPSEDPAPATTLRRSSRVTTLPSHLRDFHCYTALATLHEPHSYREASSNPLWQAAMAEELDALSRTRTWDLVDLPPEKSVVGFARLSSVRTLLAVAASRQWQLFQMDVKNAFLNGDLSEEVYMQPPPGLSHPPDKVCRLRRALYGLKQAPRAWFAKFSSTVSRLGFSISSYDSALFLRRTGKGTILLLLYVDDMIITGDDLSGIQELKAFLSQNFEMKDLGHLSYFLGLEITSSDDGFYLTQAKYTSDLLSRAGLTDHKILDTPIEFNARLTPSSGELLPDPTLYRQLVGSLVYLTVTRPDISYAVHQVSQFMSAPRSTHYAAVLRILRYLKGTLFHGLHFSAQSPLTLRAYSDADWAGDPTDRRSTTGYCFLLGSSLISWRSKKQSVVARSSTEAEYRALADTTSELLWLRWLLQDLGVSTSSATPIYCDNRSAIQIARNDVFHERTKHIEIDCHLVRHHLLQGSLQLVSVSSHDQLADIFTKSHPTGRFRDLVSKLQLVSHPPP</sequence>
<dbReference type="InterPro" id="IPR008947">
    <property type="entry name" value="PLipase_C/P1_nuclease_dom_sf"/>
</dbReference>
<dbReference type="Pfam" id="PF02265">
    <property type="entry name" value="S1-P1_nuclease"/>
    <property type="match status" value="2"/>
</dbReference>
<evidence type="ECO:0000256" key="13">
    <source>
        <dbReference type="SAM" id="MobiDB-lite"/>
    </source>
</evidence>
<feature type="compositionally biased region" description="Polar residues" evidence="13">
    <location>
        <begin position="798"/>
        <end position="816"/>
    </location>
</feature>
<dbReference type="GO" id="GO:0003676">
    <property type="term" value="F:nucleic acid binding"/>
    <property type="evidence" value="ECO:0007669"/>
    <property type="project" value="InterPro"/>
</dbReference>
<evidence type="ECO:0000259" key="15">
    <source>
        <dbReference type="PROSITE" id="PS50994"/>
    </source>
</evidence>
<dbReference type="GO" id="GO:0046872">
    <property type="term" value="F:metal ion binding"/>
    <property type="evidence" value="ECO:0007669"/>
    <property type="project" value="UniProtKB-KW"/>
</dbReference>
<dbReference type="Pfam" id="PF25597">
    <property type="entry name" value="SH3_retrovirus"/>
    <property type="match status" value="1"/>
</dbReference>
<dbReference type="PANTHER" id="PTHR33146">
    <property type="entry name" value="ENDONUCLEASE 4"/>
    <property type="match status" value="1"/>
</dbReference>
<dbReference type="GO" id="GO:0004521">
    <property type="term" value="F:RNA endonuclease activity"/>
    <property type="evidence" value="ECO:0007669"/>
    <property type="project" value="UniProtKB-ARBA"/>
</dbReference>
<evidence type="ECO:0000256" key="10">
    <source>
        <dbReference type="ARBA" id="ARBA00022801"/>
    </source>
</evidence>
<keyword evidence="10" id="KW-0378">Hydrolase</keyword>
<dbReference type="FunFam" id="1.10.575.10:FF:000002">
    <property type="entry name" value="Endonuclease 2"/>
    <property type="match status" value="2"/>
</dbReference>
<keyword evidence="6" id="KW-0479">Metal-binding</keyword>
<protein>
    <recommendedName>
        <fullName evidence="4">Aspergillus nuclease S1</fullName>
        <ecNumber evidence="4">3.1.30.1</ecNumber>
    </recommendedName>
</protein>
<evidence type="ECO:0000256" key="9">
    <source>
        <dbReference type="ARBA" id="ARBA00022759"/>
    </source>
</evidence>
<evidence type="ECO:0000256" key="4">
    <source>
        <dbReference type="ARBA" id="ARBA00012562"/>
    </source>
</evidence>
<feature type="signal peptide" evidence="14">
    <location>
        <begin position="1"/>
        <end position="24"/>
    </location>
</feature>
<feature type="region of interest" description="Disordered" evidence="13">
    <location>
        <begin position="1354"/>
        <end position="1410"/>
    </location>
</feature>
<evidence type="ECO:0000256" key="12">
    <source>
        <dbReference type="ARBA" id="ARBA00023180"/>
    </source>
</evidence>
<evidence type="ECO:0000256" key="11">
    <source>
        <dbReference type="ARBA" id="ARBA00023157"/>
    </source>
</evidence>
<dbReference type="Pfam" id="PF13976">
    <property type="entry name" value="gag_pre-integrs"/>
    <property type="match status" value="1"/>
</dbReference>
<dbReference type="CDD" id="cd09272">
    <property type="entry name" value="RNase_HI_RT_Ty1"/>
    <property type="match status" value="1"/>
</dbReference>
<dbReference type="SUPFAM" id="SSF53098">
    <property type="entry name" value="Ribonuclease H-like"/>
    <property type="match status" value="1"/>
</dbReference>
<gene>
    <name evidence="16" type="ORF">FSB_LOCUS21596</name>
</gene>
<dbReference type="Gene3D" id="3.30.420.10">
    <property type="entry name" value="Ribonuclease H-like superfamily/Ribonuclease H"/>
    <property type="match status" value="1"/>
</dbReference>
<accession>A0A2N9G3P2</accession>
<evidence type="ECO:0000256" key="6">
    <source>
        <dbReference type="ARBA" id="ARBA00022723"/>
    </source>
</evidence>
<name>A0A2N9G3P2_FAGSY</name>
<dbReference type="InterPro" id="IPR013103">
    <property type="entry name" value="RVT_2"/>
</dbReference>
<evidence type="ECO:0000313" key="16">
    <source>
        <dbReference type="EMBL" id="SPC93714.1"/>
    </source>
</evidence>
<keyword evidence="8" id="KW-0064">Aspartyl protease</keyword>
<feature type="compositionally biased region" description="Polar residues" evidence="13">
    <location>
        <begin position="1359"/>
        <end position="1368"/>
    </location>
</feature>
<dbReference type="InterPro" id="IPR012337">
    <property type="entry name" value="RNaseH-like_sf"/>
</dbReference>
<keyword evidence="7 14" id="KW-0732">Signal</keyword>
<feature type="chain" id="PRO_5014828573" description="Aspergillus nuclease S1" evidence="14">
    <location>
        <begin position="25"/>
        <end position="1897"/>
    </location>
</feature>
<evidence type="ECO:0000256" key="7">
    <source>
        <dbReference type="ARBA" id="ARBA00022729"/>
    </source>
</evidence>
<comment type="catalytic activity">
    <reaction evidence="1">
        <text>Endonucleolytic cleavage to 5'-phosphomononucleotide and 5'-phosphooligonucleotide end-products.</text>
        <dbReference type="EC" id="3.1.30.1"/>
    </reaction>
</comment>
<feature type="region of interest" description="Disordered" evidence="13">
    <location>
        <begin position="798"/>
        <end position="821"/>
    </location>
</feature>
<dbReference type="EMBL" id="OIVN01001417">
    <property type="protein sequence ID" value="SPC93714.1"/>
    <property type="molecule type" value="Genomic_DNA"/>
</dbReference>
<evidence type="ECO:0000256" key="2">
    <source>
        <dbReference type="ARBA" id="ARBA00009547"/>
    </source>
</evidence>
<dbReference type="CDD" id="cd11010">
    <property type="entry name" value="S1-P1_nuclease"/>
    <property type="match status" value="2"/>
</dbReference>
<feature type="compositionally biased region" description="Low complexity" evidence="13">
    <location>
        <begin position="1372"/>
        <end position="1387"/>
    </location>
</feature>
<keyword evidence="5" id="KW-0540">Nuclease</keyword>